<dbReference type="Gene3D" id="1.10.8.430">
    <property type="entry name" value="Helical domain of apoptotic protease-activating factors"/>
    <property type="match status" value="1"/>
</dbReference>
<dbReference type="PRINTS" id="PR00364">
    <property type="entry name" value="DISEASERSIST"/>
</dbReference>
<dbReference type="Gramene" id="TVU43533">
    <property type="protein sequence ID" value="TVU43533"/>
    <property type="gene ID" value="EJB05_10012"/>
</dbReference>
<dbReference type="SUPFAM" id="SSF52540">
    <property type="entry name" value="P-loop containing nucleoside triphosphate hydrolases"/>
    <property type="match status" value="1"/>
</dbReference>
<dbReference type="InterPro" id="IPR002182">
    <property type="entry name" value="NB-ARC"/>
</dbReference>
<protein>
    <submittedName>
        <fullName evidence="7">Uncharacterized protein</fullName>
    </submittedName>
</protein>
<evidence type="ECO:0000313" key="8">
    <source>
        <dbReference type="Proteomes" id="UP000324897"/>
    </source>
</evidence>
<dbReference type="InterPro" id="IPR027417">
    <property type="entry name" value="P-loop_NTPase"/>
</dbReference>
<keyword evidence="2" id="KW-0611">Plant defense</keyword>
<keyword evidence="8" id="KW-1185">Reference proteome</keyword>
<dbReference type="GO" id="GO:0098542">
    <property type="term" value="P:defense response to other organism"/>
    <property type="evidence" value="ECO:0007669"/>
    <property type="project" value="TreeGrafter"/>
</dbReference>
<keyword evidence="3" id="KW-0175">Coiled coil</keyword>
<evidence type="ECO:0000259" key="4">
    <source>
        <dbReference type="Pfam" id="PF00931"/>
    </source>
</evidence>
<dbReference type="InterPro" id="IPR044974">
    <property type="entry name" value="Disease_R_plants"/>
</dbReference>
<evidence type="ECO:0000256" key="1">
    <source>
        <dbReference type="ARBA" id="ARBA00022737"/>
    </source>
</evidence>
<feature type="non-terminal residue" evidence="7">
    <location>
        <position position="1"/>
    </location>
</feature>
<dbReference type="Pfam" id="PF00931">
    <property type="entry name" value="NB-ARC"/>
    <property type="match status" value="1"/>
</dbReference>
<evidence type="ECO:0000313" key="7">
    <source>
        <dbReference type="EMBL" id="TVU43533.1"/>
    </source>
</evidence>
<reference evidence="7 8" key="1">
    <citation type="journal article" date="2019" name="Sci. Rep.">
        <title>A high-quality genome of Eragrostis curvula grass provides insights into Poaceae evolution and supports new strategies to enhance forage quality.</title>
        <authorList>
            <person name="Carballo J."/>
            <person name="Santos B.A.C.M."/>
            <person name="Zappacosta D."/>
            <person name="Garbus I."/>
            <person name="Selva J.P."/>
            <person name="Gallo C.A."/>
            <person name="Diaz A."/>
            <person name="Albertini E."/>
            <person name="Caccamo M."/>
            <person name="Echenique V."/>
        </authorList>
    </citation>
    <scope>NUCLEOTIDE SEQUENCE [LARGE SCALE GENOMIC DNA]</scope>
    <source>
        <strain evidence="8">cv. Victoria</strain>
        <tissue evidence="7">Leaf</tissue>
    </source>
</reference>
<dbReference type="Gene3D" id="3.40.50.300">
    <property type="entry name" value="P-loop containing nucleotide triphosphate hydrolases"/>
    <property type="match status" value="1"/>
</dbReference>
<dbReference type="Gene3D" id="1.10.10.10">
    <property type="entry name" value="Winged helix-like DNA-binding domain superfamily/Winged helix DNA-binding domain"/>
    <property type="match status" value="1"/>
</dbReference>
<dbReference type="InterPro" id="IPR042197">
    <property type="entry name" value="Apaf_helical"/>
</dbReference>
<dbReference type="InterPro" id="IPR036388">
    <property type="entry name" value="WH-like_DNA-bd_sf"/>
</dbReference>
<feature type="domain" description="R13L1/DRL21-like LRR repeat region" evidence="6">
    <location>
        <begin position="701"/>
        <end position="823"/>
    </location>
</feature>
<dbReference type="PANTHER" id="PTHR23155">
    <property type="entry name" value="DISEASE RESISTANCE PROTEIN RP"/>
    <property type="match status" value="1"/>
</dbReference>
<dbReference type="InterPro" id="IPR056789">
    <property type="entry name" value="LRR_R13L1-DRL21"/>
</dbReference>
<feature type="coiled-coil region" evidence="3">
    <location>
        <begin position="51"/>
        <end position="78"/>
    </location>
</feature>
<dbReference type="EMBL" id="RWGY01000005">
    <property type="protein sequence ID" value="TVU43533.1"/>
    <property type="molecule type" value="Genomic_DNA"/>
</dbReference>
<dbReference type="Gene3D" id="3.80.10.10">
    <property type="entry name" value="Ribonuclease Inhibitor"/>
    <property type="match status" value="1"/>
</dbReference>
<dbReference type="GO" id="GO:0043531">
    <property type="term" value="F:ADP binding"/>
    <property type="evidence" value="ECO:0007669"/>
    <property type="project" value="InterPro"/>
</dbReference>
<dbReference type="Pfam" id="PF23559">
    <property type="entry name" value="WHD_DRP"/>
    <property type="match status" value="1"/>
</dbReference>
<name>A0A5J9W6I1_9POAL</name>
<keyword evidence="1" id="KW-0677">Repeat</keyword>
<dbReference type="AlphaFoldDB" id="A0A5J9W6I1"/>
<dbReference type="Pfam" id="PF25019">
    <property type="entry name" value="LRR_R13L1-DRL21"/>
    <property type="match status" value="1"/>
</dbReference>
<feature type="domain" description="Disease resistance protein winged helix" evidence="5">
    <location>
        <begin position="448"/>
        <end position="517"/>
    </location>
</feature>
<evidence type="ECO:0000256" key="3">
    <source>
        <dbReference type="SAM" id="Coils"/>
    </source>
</evidence>
<dbReference type="Proteomes" id="UP000324897">
    <property type="component" value="Unassembled WGS sequence"/>
</dbReference>
<comment type="caution">
    <text evidence="7">The sequence shown here is derived from an EMBL/GenBank/DDBJ whole genome shotgun (WGS) entry which is preliminary data.</text>
</comment>
<evidence type="ECO:0000259" key="6">
    <source>
        <dbReference type="Pfam" id="PF25019"/>
    </source>
</evidence>
<gene>
    <name evidence="7" type="ORF">EJB05_10012</name>
</gene>
<dbReference type="InterPro" id="IPR058922">
    <property type="entry name" value="WHD_DRP"/>
</dbReference>
<dbReference type="OrthoDB" id="771937at2759"/>
<organism evidence="7 8">
    <name type="scientific">Eragrostis curvula</name>
    <name type="common">weeping love grass</name>
    <dbReference type="NCBI Taxonomy" id="38414"/>
    <lineage>
        <taxon>Eukaryota</taxon>
        <taxon>Viridiplantae</taxon>
        <taxon>Streptophyta</taxon>
        <taxon>Embryophyta</taxon>
        <taxon>Tracheophyta</taxon>
        <taxon>Spermatophyta</taxon>
        <taxon>Magnoliopsida</taxon>
        <taxon>Liliopsida</taxon>
        <taxon>Poales</taxon>
        <taxon>Poaceae</taxon>
        <taxon>PACMAD clade</taxon>
        <taxon>Chloridoideae</taxon>
        <taxon>Eragrostideae</taxon>
        <taxon>Eragrostidinae</taxon>
        <taxon>Eragrostis</taxon>
    </lineage>
</organism>
<dbReference type="PANTHER" id="PTHR23155:SF1241">
    <property type="entry name" value="DISEASE RESISTANCE RPP13-LIKE PROTEIN 1-RELATED"/>
    <property type="match status" value="1"/>
</dbReference>
<dbReference type="InterPro" id="IPR032675">
    <property type="entry name" value="LRR_dom_sf"/>
</dbReference>
<feature type="domain" description="NB-ARC" evidence="4">
    <location>
        <begin position="253"/>
        <end position="364"/>
    </location>
</feature>
<sequence>MEAVQQVLSAGINIREETQLKVELECLRTTLPKARYLISCGEWGMFKDKGVAELLSQLKDSTYEAEDLLRELDDKELRQKIEDADRTWAGQFLSSSLNLARNFMHGTKTRVKETQNKLDKAVADIEGVLNFMGLNVESVQLMPETSSVISAPQVFGRDEERDELMEKLGVPIGRVDKIDQVIEQLGVPLITKGSEIRSVGSKGKGPVAEGSTMAKRLKTTCSTAGPPATNCTSNVSVLSIYGIGGVGKTMIRGITEEIVESISRGDYKLSCNFNKLRESLLDLLKKCPKFLLVLDDIWPSANNQWEEFYAPFRTGPEGSMILVTTRYPMVADLVTSNNCEPVELKGLPVDIFWELFRKCAFGKNNPEAYPSLQDIGRSISSRLCGSPLAAKTLGRLLNMELTERHWRTIQNSELWELPYRDNEILPALQLSYLYLPQELKRCFAFCSMFPKDYSFKRHEIVNIWVAEGFIAPRGTMRLEDLGIIYLDDLRSRFLYQDDPQFPCERRYVMHDLIHDMAQSISVDECFSMQDRSYQNQRRMTHTIRHLSVEIDGQSLSTMKGFQHLNKLRSLRFGNKVGVEITWFNKLSNILFLSLQGCKLTNLPESICELSSLRYLDISRSSVEELPEKFWCLYSLQVLDANESCLKTIHQDVTKLINLRSLELPEQVSRALSRLNGLGNMPCLQDLKYFRVGKGIGRRIIVLKGMNELSRTLTILSLNNVPSAEEAAEARLFDKLYIKELILRWEDRNVRGQLRAGQNGVVEGLRPHPCIERLQIHGFCGDMFSPTWFRPEDLTTLRSLKLYLCLHLKCLSIPCISSLEELEFYEVGIERLTTLDGIHAGSAGDPRTQNLSGIISSSNGIASFAFTRLTVFRLNKCNKLSNLDQFLTPENLPSVKLIWKSVTVKS</sequence>
<accession>A0A5J9W6I1</accession>
<evidence type="ECO:0000259" key="5">
    <source>
        <dbReference type="Pfam" id="PF23559"/>
    </source>
</evidence>
<evidence type="ECO:0000256" key="2">
    <source>
        <dbReference type="ARBA" id="ARBA00022821"/>
    </source>
</evidence>
<dbReference type="SUPFAM" id="SSF52058">
    <property type="entry name" value="L domain-like"/>
    <property type="match status" value="1"/>
</dbReference>
<proteinExistence type="predicted"/>